<dbReference type="EMBL" id="VSRR010005131">
    <property type="protein sequence ID" value="MPC41626.1"/>
    <property type="molecule type" value="Genomic_DNA"/>
</dbReference>
<comment type="caution">
    <text evidence="2">The sequence shown here is derived from an EMBL/GenBank/DDBJ whole genome shotgun (WGS) entry which is preliminary data.</text>
</comment>
<accession>A0A5B7F8M9</accession>
<evidence type="ECO:0000313" key="3">
    <source>
        <dbReference type="Proteomes" id="UP000324222"/>
    </source>
</evidence>
<organism evidence="2 3">
    <name type="scientific">Portunus trituberculatus</name>
    <name type="common">Swimming crab</name>
    <name type="synonym">Neptunus trituberculatus</name>
    <dbReference type="NCBI Taxonomy" id="210409"/>
    <lineage>
        <taxon>Eukaryota</taxon>
        <taxon>Metazoa</taxon>
        <taxon>Ecdysozoa</taxon>
        <taxon>Arthropoda</taxon>
        <taxon>Crustacea</taxon>
        <taxon>Multicrustacea</taxon>
        <taxon>Malacostraca</taxon>
        <taxon>Eumalacostraca</taxon>
        <taxon>Eucarida</taxon>
        <taxon>Decapoda</taxon>
        <taxon>Pleocyemata</taxon>
        <taxon>Brachyura</taxon>
        <taxon>Eubrachyura</taxon>
        <taxon>Portunoidea</taxon>
        <taxon>Portunidae</taxon>
        <taxon>Portuninae</taxon>
        <taxon>Portunus</taxon>
    </lineage>
</organism>
<evidence type="ECO:0000313" key="2">
    <source>
        <dbReference type="EMBL" id="MPC41626.1"/>
    </source>
</evidence>
<reference evidence="2 3" key="1">
    <citation type="submission" date="2019-05" db="EMBL/GenBank/DDBJ databases">
        <title>Another draft genome of Portunus trituberculatus and its Hox gene families provides insights of decapod evolution.</title>
        <authorList>
            <person name="Jeong J.-H."/>
            <person name="Song I."/>
            <person name="Kim S."/>
            <person name="Choi T."/>
            <person name="Kim D."/>
            <person name="Ryu S."/>
            <person name="Kim W."/>
        </authorList>
    </citation>
    <scope>NUCLEOTIDE SEQUENCE [LARGE SCALE GENOMIC DNA]</scope>
    <source>
        <tissue evidence="2">Muscle</tissue>
    </source>
</reference>
<dbReference type="Proteomes" id="UP000324222">
    <property type="component" value="Unassembled WGS sequence"/>
</dbReference>
<sequence>MSAPLHPSFAPWSKRHRQVATGRISSSCTRCDTRLRKSLRTRFPAAGSTLDTHAAGPLGTAHHTLSKSTFNTS</sequence>
<name>A0A5B7F8M9_PORTR</name>
<evidence type="ECO:0000256" key="1">
    <source>
        <dbReference type="SAM" id="MobiDB-lite"/>
    </source>
</evidence>
<dbReference type="AlphaFoldDB" id="A0A5B7F8M9"/>
<protein>
    <submittedName>
        <fullName evidence="2">Uncharacterized protein</fullName>
    </submittedName>
</protein>
<proteinExistence type="predicted"/>
<keyword evidence="3" id="KW-1185">Reference proteome</keyword>
<feature type="region of interest" description="Disordered" evidence="1">
    <location>
        <begin position="46"/>
        <end position="73"/>
    </location>
</feature>
<gene>
    <name evidence="2" type="ORF">E2C01_035226</name>
</gene>